<dbReference type="Gene3D" id="2.60.300.12">
    <property type="entry name" value="HesB-like domain"/>
    <property type="match status" value="1"/>
</dbReference>
<name>A0A1J8NGD2_9COXI</name>
<dbReference type="STRING" id="1225476.A1D18_05935"/>
<dbReference type="InterPro" id="IPR016092">
    <property type="entry name" value="ATAP"/>
</dbReference>
<dbReference type="InterPro" id="IPR050322">
    <property type="entry name" value="Fe-S_cluster_asmbl/transfer"/>
</dbReference>
<evidence type="ECO:0000259" key="2">
    <source>
        <dbReference type="Pfam" id="PF01521"/>
    </source>
</evidence>
<accession>A0A1J8NGD2</accession>
<dbReference type="InterPro" id="IPR000361">
    <property type="entry name" value="ATAP_core_dom"/>
</dbReference>
<dbReference type="Proteomes" id="UP000183924">
    <property type="component" value="Unassembled WGS sequence"/>
</dbReference>
<dbReference type="GO" id="GO:0005829">
    <property type="term" value="C:cytosol"/>
    <property type="evidence" value="ECO:0007669"/>
    <property type="project" value="TreeGrafter"/>
</dbReference>
<dbReference type="AlphaFoldDB" id="A0A1J8NGD2"/>
<reference evidence="3 4" key="1">
    <citation type="submission" date="2016-03" db="EMBL/GenBank/DDBJ databases">
        <title>Comparative genomics of Rickettsiella.</title>
        <authorList>
            <person name="Chandler C."/>
            <person name="Wang Y."/>
        </authorList>
    </citation>
    <scope>NUCLEOTIDE SEQUENCE [LARGE SCALE GENOMIC DNA]</scope>
    <source>
        <strain evidence="3 4">RCFS May 2013</strain>
    </source>
</reference>
<proteinExistence type="inferred from homology"/>
<sequence>MTTTLLPNLLSGNMEFMTQVNVPIYDPAKSTKKGSHLYLTPSAIKHVKKILAKHLGEKCFRLSVKRSGCSGFTYVVDYVDSFHSEDLQFSIDSDLVVFVERASFPMLKGMCIDYIQNGLNGALKFINPNQTAACGCGESFSIEEK</sequence>
<dbReference type="PANTHER" id="PTHR10072:SF41">
    <property type="entry name" value="IRON-SULFUR CLUSTER ASSEMBLY 1 HOMOLOG, MITOCHONDRIAL"/>
    <property type="match status" value="1"/>
</dbReference>
<evidence type="ECO:0000313" key="3">
    <source>
        <dbReference type="EMBL" id="OIZ94377.1"/>
    </source>
</evidence>
<comment type="similarity">
    <text evidence="1">Belongs to the HesB/IscA family.</text>
</comment>
<dbReference type="GO" id="GO:0016226">
    <property type="term" value="P:iron-sulfur cluster assembly"/>
    <property type="evidence" value="ECO:0007669"/>
    <property type="project" value="InterPro"/>
</dbReference>
<evidence type="ECO:0000313" key="4">
    <source>
        <dbReference type="Proteomes" id="UP000183924"/>
    </source>
</evidence>
<comment type="caution">
    <text evidence="3">The sequence shown here is derived from an EMBL/GenBank/DDBJ whole genome shotgun (WGS) entry which is preliminary data.</text>
</comment>
<dbReference type="Pfam" id="PF01521">
    <property type="entry name" value="Fe-S_biosyn"/>
    <property type="match status" value="1"/>
</dbReference>
<protein>
    <recommendedName>
        <fullName evidence="2">Core domain-containing protein</fullName>
    </recommendedName>
</protein>
<keyword evidence="4" id="KW-1185">Reference proteome</keyword>
<dbReference type="SUPFAM" id="SSF89360">
    <property type="entry name" value="HesB-like domain"/>
    <property type="match status" value="1"/>
</dbReference>
<feature type="domain" description="Core" evidence="2">
    <location>
        <begin position="37"/>
        <end position="138"/>
    </location>
</feature>
<dbReference type="NCBIfam" id="TIGR00049">
    <property type="entry name" value="iron-sulfur cluster assembly accessory protein"/>
    <property type="match status" value="1"/>
</dbReference>
<organism evidence="3 4">
    <name type="scientific">Candidatus Rickettsiella isopodorum</name>
    <dbReference type="NCBI Taxonomy" id="1225476"/>
    <lineage>
        <taxon>Bacteria</taxon>
        <taxon>Pseudomonadati</taxon>
        <taxon>Pseudomonadota</taxon>
        <taxon>Gammaproteobacteria</taxon>
        <taxon>Legionellales</taxon>
        <taxon>Coxiellaceae</taxon>
        <taxon>Rickettsiella</taxon>
    </lineage>
</organism>
<gene>
    <name evidence="3" type="ORF">A1D18_05935</name>
</gene>
<dbReference type="PANTHER" id="PTHR10072">
    <property type="entry name" value="IRON-SULFUR CLUSTER ASSEMBLY PROTEIN"/>
    <property type="match status" value="1"/>
</dbReference>
<evidence type="ECO:0000256" key="1">
    <source>
        <dbReference type="ARBA" id="ARBA00006718"/>
    </source>
</evidence>
<dbReference type="InterPro" id="IPR035903">
    <property type="entry name" value="HesB-like_dom_sf"/>
</dbReference>
<dbReference type="EMBL" id="LUKY01000033">
    <property type="protein sequence ID" value="OIZ94377.1"/>
    <property type="molecule type" value="Genomic_DNA"/>
</dbReference>
<dbReference type="GO" id="GO:0051537">
    <property type="term" value="F:2 iron, 2 sulfur cluster binding"/>
    <property type="evidence" value="ECO:0007669"/>
    <property type="project" value="TreeGrafter"/>
</dbReference>